<protein>
    <submittedName>
        <fullName evidence="1">Uncharacterized protein</fullName>
    </submittedName>
</protein>
<reference evidence="1" key="2">
    <citation type="submission" date="2025-03" db="EMBL/GenBank/DDBJ databases">
        <authorList>
            <consortium name="ELIXIR-Norway"/>
            <consortium name="Elixir Norway"/>
        </authorList>
    </citation>
    <scope>NUCLEOTIDE SEQUENCE</scope>
</reference>
<dbReference type="Proteomes" id="UP001162501">
    <property type="component" value="Chromosome 32"/>
</dbReference>
<name>A0AC59ZPP7_RANTA</name>
<proteinExistence type="predicted"/>
<reference evidence="1" key="1">
    <citation type="submission" date="2023-05" db="EMBL/GenBank/DDBJ databases">
        <authorList>
            <consortium name="ELIXIR-Norway"/>
        </authorList>
    </citation>
    <scope>NUCLEOTIDE SEQUENCE</scope>
</reference>
<evidence type="ECO:0000313" key="1">
    <source>
        <dbReference type="EMBL" id="CAN0478758.1"/>
    </source>
</evidence>
<dbReference type="EMBL" id="OX596116">
    <property type="protein sequence ID" value="CAN0478758.1"/>
    <property type="molecule type" value="Genomic_DNA"/>
</dbReference>
<accession>A0AC59ZPP7</accession>
<organism evidence="1 2">
    <name type="scientific">Rangifer tarandus platyrhynchus</name>
    <name type="common">Svalbard reindeer</name>
    <dbReference type="NCBI Taxonomy" id="3082113"/>
    <lineage>
        <taxon>Eukaryota</taxon>
        <taxon>Metazoa</taxon>
        <taxon>Chordata</taxon>
        <taxon>Craniata</taxon>
        <taxon>Vertebrata</taxon>
        <taxon>Euteleostomi</taxon>
        <taxon>Mammalia</taxon>
        <taxon>Eutheria</taxon>
        <taxon>Laurasiatheria</taxon>
        <taxon>Artiodactyla</taxon>
        <taxon>Ruminantia</taxon>
        <taxon>Pecora</taxon>
        <taxon>Cervidae</taxon>
        <taxon>Odocoileinae</taxon>
        <taxon>Rangifer</taxon>
    </lineage>
</organism>
<evidence type="ECO:0000313" key="2">
    <source>
        <dbReference type="Proteomes" id="UP001162501"/>
    </source>
</evidence>
<sequence>MKAAILLFCLLGSTLSLPMQLNPALVLPPTKLVPDQETPLNQQQPSQVFSSLSLIPLTHMLTLGSDLQLLNPAAGVASGAPTLPLALGGLNVQQRLQPQMLPVIVAHFGAQGTILSSEELQGTSQILTGLIFHPLLAGAILPTSQTNPDAQNGILPAGQAGANPATQGTPEDPFSTPSGTDDDFAATTPAGIQRGRQTTEETPTASPKGVELLRFFFFPPIELHFDWWIGTLNKDFRSSLNERYRIPLFKMKDVILILCLLKMSSAVPAFPQQPGIPGMASLSLETMRQLGSLQGLNMLSQYSRFGFGKSFNSLWMNGLLPPHSSFPWMRPREHETQQYEYSLPVHPPPLPSQPSLQPQQPGQKPFLQPNVVTSIQNGVQKGLPQPPIYQGHPPLQQAEGPMVEQQVAPSEKPPTTELPGMDFADPQDPPIFPIAHLISRGPMTQNKPSPLYPGIFYVTYGANQLNAPARLGIMSSEEMGGGRGGPVAYGAIFPGFGGMRPSLGGMPQNPDMGGDFTLEFDSPVAATKGPEKGEGGAQDSPVPEAHLADPESPALLSELAPGTLGGLLANPEGNIPNLARGPAGRIRGFLRGVTPAAADPLMTPGLAEVYETYGADETTTLGLQEETTVDSTATPDTQHALMPRNKAQQPQIKHDAWHFQEP</sequence>
<gene>
    <name evidence="1" type="ORF">MRATA1EN22A_LOCUS20897</name>
</gene>